<dbReference type="PANTHER" id="PTHR13812:SF19">
    <property type="entry name" value="KETIMINE REDUCTASE MU-CRYSTALLIN"/>
    <property type="match status" value="1"/>
</dbReference>
<dbReference type="PANTHER" id="PTHR13812">
    <property type="entry name" value="KETIMINE REDUCTASE MU-CRYSTALLIN"/>
    <property type="match status" value="1"/>
</dbReference>
<comment type="caution">
    <text evidence="1">The sequence shown here is derived from an EMBL/GenBank/DDBJ whole genome shotgun (WGS) entry which is preliminary data.</text>
</comment>
<evidence type="ECO:0000313" key="2">
    <source>
        <dbReference type="Proteomes" id="UP000607645"/>
    </source>
</evidence>
<dbReference type="Gene3D" id="3.30.1780.10">
    <property type="entry name" value="ornithine cyclodeaminase, domain 1"/>
    <property type="match status" value="1"/>
</dbReference>
<protein>
    <recommendedName>
        <fullName evidence="3">Ornithine cyclodeaminase</fullName>
    </recommendedName>
</protein>
<gene>
    <name evidence="1" type="ORF">H8S62_14095</name>
</gene>
<name>A0A8J6MDD8_9FIRM</name>
<dbReference type="Gene3D" id="3.40.50.720">
    <property type="entry name" value="NAD(P)-binding Rossmann-like Domain"/>
    <property type="match status" value="1"/>
</dbReference>
<dbReference type="AlphaFoldDB" id="A0A8J6MDD8"/>
<dbReference type="GO" id="GO:0005737">
    <property type="term" value="C:cytoplasm"/>
    <property type="evidence" value="ECO:0007669"/>
    <property type="project" value="TreeGrafter"/>
</dbReference>
<dbReference type="InterPro" id="IPR036291">
    <property type="entry name" value="NAD(P)-bd_dom_sf"/>
</dbReference>
<dbReference type="Pfam" id="PF02423">
    <property type="entry name" value="OCD_Mu_crystall"/>
    <property type="match status" value="1"/>
</dbReference>
<dbReference type="InterPro" id="IPR003462">
    <property type="entry name" value="ODC_Mu_crystall"/>
</dbReference>
<organism evidence="1 2">
    <name type="scientific">Lawsonibacter faecis</name>
    <dbReference type="NCBI Taxonomy" id="2763052"/>
    <lineage>
        <taxon>Bacteria</taxon>
        <taxon>Bacillati</taxon>
        <taxon>Bacillota</taxon>
        <taxon>Clostridia</taxon>
        <taxon>Eubacteriales</taxon>
        <taxon>Oscillospiraceae</taxon>
        <taxon>Lawsonibacter</taxon>
    </lineage>
</organism>
<dbReference type="EMBL" id="JACOPQ010000012">
    <property type="protein sequence ID" value="MBC5738140.1"/>
    <property type="molecule type" value="Genomic_DNA"/>
</dbReference>
<sequence length="330" mass="36531">MDEHQVDVLFLSRQEVESLLTYADVVRAVEDAFRADGSGRMLVPSKEVMRVGPHRANCIFAMPGCLESLNASGVKWTNFYPAQPDGYPTIWAHVLVLSRMDNGMPYAILDATAITNMRTAGGHAVVAAKHLARKGAKTLGVLGCGAQGRCAVRSFDEHFDLERIIVYSATPDKLERYVRETEGTLRARLEIAQSPRDLAECSDILLTATTCRTPLIRAEWLPEGCLVDAMFAFNDIEPQISRFCDKWVVGHRESDRIEILEHPSFGHLLDPSDVYASLGEIVCGKVPGRENDRERIVFSHMGMGTLDIAVGVHLVEKARRLGAGRTLRLT</sequence>
<dbReference type="SUPFAM" id="SSF51735">
    <property type="entry name" value="NAD(P)-binding Rossmann-fold domains"/>
    <property type="match status" value="1"/>
</dbReference>
<keyword evidence="2" id="KW-1185">Reference proteome</keyword>
<reference evidence="1" key="1">
    <citation type="submission" date="2020-08" db="EMBL/GenBank/DDBJ databases">
        <title>Genome public.</title>
        <authorList>
            <person name="Liu C."/>
            <person name="Sun Q."/>
        </authorList>
    </citation>
    <scope>NUCLEOTIDE SEQUENCE</scope>
    <source>
        <strain evidence="1">NSJ-52</strain>
    </source>
</reference>
<evidence type="ECO:0008006" key="3">
    <source>
        <dbReference type="Google" id="ProtNLM"/>
    </source>
</evidence>
<evidence type="ECO:0000313" key="1">
    <source>
        <dbReference type="EMBL" id="MBC5738140.1"/>
    </source>
</evidence>
<proteinExistence type="predicted"/>
<dbReference type="PIRSF" id="PIRSF001439">
    <property type="entry name" value="CryM"/>
    <property type="match status" value="1"/>
</dbReference>
<dbReference type="Proteomes" id="UP000607645">
    <property type="component" value="Unassembled WGS sequence"/>
</dbReference>
<dbReference type="InterPro" id="IPR023401">
    <property type="entry name" value="ODC_N"/>
</dbReference>
<accession>A0A8J6MDD8</accession>
<dbReference type="RefSeq" id="WP_186919918.1">
    <property type="nucleotide sequence ID" value="NZ_JACOPQ010000012.1"/>
</dbReference>